<dbReference type="InterPro" id="IPR000277">
    <property type="entry name" value="Cys/Met-Metab_PyrdxlP-dep_enz"/>
</dbReference>
<dbReference type="Gene3D" id="3.90.1150.10">
    <property type="entry name" value="Aspartate Aminotransferase, domain 1"/>
    <property type="match status" value="1"/>
</dbReference>
<dbReference type="GO" id="GO:0016846">
    <property type="term" value="F:carbon-sulfur lyase activity"/>
    <property type="evidence" value="ECO:0007669"/>
    <property type="project" value="TreeGrafter"/>
</dbReference>
<evidence type="ECO:0000313" key="4">
    <source>
        <dbReference type="Proteomes" id="UP000325577"/>
    </source>
</evidence>
<accession>A0A5J5A6I7</accession>
<evidence type="ECO:0000313" key="3">
    <source>
        <dbReference type="EMBL" id="KAA8526090.1"/>
    </source>
</evidence>
<dbReference type="GO" id="GO:0019346">
    <property type="term" value="P:transsulfuration"/>
    <property type="evidence" value="ECO:0007669"/>
    <property type="project" value="InterPro"/>
</dbReference>
<evidence type="ECO:0000256" key="1">
    <source>
        <dbReference type="ARBA" id="ARBA00001933"/>
    </source>
</evidence>
<protein>
    <submittedName>
        <fullName evidence="3">Uncharacterized protein</fullName>
    </submittedName>
</protein>
<evidence type="ECO:0000256" key="2">
    <source>
        <dbReference type="ARBA" id="ARBA00022898"/>
    </source>
</evidence>
<dbReference type="PANTHER" id="PTHR11808">
    <property type="entry name" value="TRANS-SULFURATION ENZYME FAMILY MEMBER"/>
    <property type="match status" value="1"/>
</dbReference>
<dbReference type="EMBL" id="CM018046">
    <property type="protein sequence ID" value="KAA8526090.1"/>
    <property type="molecule type" value="Genomic_DNA"/>
</dbReference>
<comment type="cofactor">
    <cofactor evidence="1">
        <name>pyridoxal 5'-phosphate</name>
        <dbReference type="ChEBI" id="CHEBI:597326"/>
    </cofactor>
</comment>
<keyword evidence="4" id="KW-1185">Reference proteome</keyword>
<reference evidence="3 4" key="1">
    <citation type="submission" date="2019-09" db="EMBL/GenBank/DDBJ databases">
        <title>A chromosome-level genome assembly of the Chinese tupelo Nyssa sinensis.</title>
        <authorList>
            <person name="Yang X."/>
            <person name="Kang M."/>
            <person name="Yang Y."/>
            <person name="Xiong H."/>
            <person name="Wang M."/>
            <person name="Zhang Z."/>
            <person name="Wang Z."/>
            <person name="Wu H."/>
            <person name="Ma T."/>
            <person name="Liu J."/>
            <person name="Xi Z."/>
        </authorList>
    </citation>
    <scope>NUCLEOTIDE SEQUENCE [LARGE SCALE GENOMIC DNA]</scope>
    <source>
        <strain evidence="3">J267</strain>
        <tissue evidence="3">Leaf</tissue>
    </source>
</reference>
<organism evidence="3 4">
    <name type="scientific">Nyssa sinensis</name>
    <dbReference type="NCBI Taxonomy" id="561372"/>
    <lineage>
        <taxon>Eukaryota</taxon>
        <taxon>Viridiplantae</taxon>
        <taxon>Streptophyta</taxon>
        <taxon>Embryophyta</taxon>
        <taxon>Tracheophyta</taxon>
        <taxon>Spermatophyta</taxon>
        <taxon>Magnoliopsida</taxon>
        <taxon>eudicotyledons</taxon>
        <taxon>Gunneridae</taxon>
        <taxon>Pentapetalae</taxon>
        <taxon>asterids</taxon>
        <taxon>Cornales</taxon>
        <taxon>Nyssaceae</taxon>
        <taxon>Nyssa</taxon>
    </lineage>
</organism>
<gene>
    <name evidence="3" type="ORF">F0562_007810</name>
</gene>
<keyword evidence="2" id="KW-0663">Pyridoxal phosphate</keyword>
<dbReference type="PANTHER" id="PTHR11808:SF80">
    <property type="entry name" value="CYSTATHIONINE GAMMA-LYASE"/>
    <property type="match status" value="1"/>
</dbReference>
<proteinExistence type="predicted"/>
<dbReference type="Proteomes" id="UP000325577">
    <property type="component" value="Linkage Group LG3"/>
</dbReference>
<name>A0A5J5A6I7_9ASTE</name>
<dbReference type="OrthoDB" id="3512640at2759"/>
<sequence>MANKEYGYGGILCVDMETEERANRLMHYLQNYTQFGLMAVSLGYYETLMSCSGSSTSSGMNEEEKALAGISPGLARPNLIVSWDV</sequence>
<dbReference type="GO" id="GO:0030170">
    <property type="term" value="F:pyridoxal phosphate binding"/>
    <property type="evidence" value="ECO:0007669"/>
    <property type="project" value="InterPro"/>
</dbReference>
<dbReference type="AlphaFoldDB" id="A0A5J5A6I7"/>
<dbReference type="InterPro" id="IPR015422">
    <property type="entry name" value="PyrdxlP-dep_Trfase_small"/>
</dbReference>
<dbReference type="GO" id="GO:0005737">
    <property type="term" value="C:cytoplasm"/>
    <property type="evidence" value="ECO:0007669"/>
    <property type="project" value="TreeGrafter"/>
</dbReference>